<keyword evidence="4 5" id="KW-0720">Serine protease</keyword>
<comment type="caution">
    <text evidence="9">The sequence shown here is derived from an EMBL/GenBank/DDBJ whole genome shotgun (WGS) entry which is preliminary data.</text>
</comment>
<feature type="region of interest" description="Disordered" evidence="7">
    <location>
        <begin position="480"/>
        <end position="519"/>
    </location>
</feature>
<evidence type="ECO:0000256" key="6">
    <source>
        <dbReference type="RuleBase" id="RU003355"/>
    </source>
</evidence>
<feature type="domain" description="Peptidase S8/S53" evidence="8">
    <location>
        <begin position="236"/>
        <end position="341"/>
    </location>
</feature>
<feature type="active site" description="Charge relay system" evidence="5">
    <location>
        <position position="327"/>
    </location>
</feature>
<dbReference type="GO" id="GO:0006508">
    <property type="term" value="P:proteolysis"/>
    <property type="evidence" value="ECO:0007669"/>
    <property type="project" value="UniProtKB-KW"/>
</dbReference>
<dbReference type="InterPro" id="IPR015500">
    <property type="entry name" value="Peptidase_S8_subtilisin-rel"/>
</dbReference>
<dbReference type="InterPro" id="IPR050131">
    <property type="entry name" value="Peptidase_S8_subtilisin-like"/>
</dbReference>
<feature type="active site" description="Charge relay system" evidence="5">
    <location>
        <position position="196"/>
    </location>
</feature>
<dbReference type="PANTHER" id="PTHR43806:SF11">
    <property type="entry name" value="CEREVISIN-RELATED"/>
    <property type="match status" value="1"/>
</dbReference>
<dbReference type="Proteomes" id="UP000824998">
    <property type="component" value="Unassembled WGS sequence"/>
</dbReference>
<evidence type="ECO:0000256" key="7">
    <source>
        <dbReference type="SAM" id="MobiDB-lite"/>
    </source>
</evidence>
<dbReference type="InterPro" id="IPR023827">
    <property type="entry name" value="Peptidase_S8_Asp-AS"/>
</dbReference>
<dbReference type="PRINTS" id="PR00723">
    <property type="entry name" value="SUBTILISIN"/>
</dbReference>
<name>A0A9P8BZJ6_9HELO</name>
<sequence length="690" mass="76190">MPFEEATLIEDQYIVILHAQHTYAAHFSAIGIDLEVNGTSFFKYIKGMNAYSAELDTFTAQELVFNDPGVYVVEQNFVTYQVFPHDEGTFVDYMKPDAGTTLGRIKRFFSMIMRPDQTEWRFWNQIMISTWNPFPVPDKISYETINNAGHDVDVYILDTGINIHHEWFMGRASNFRGQTRTSYIPGGSSIEDYQGHGSHVAGIIRYAAPFANYVNVKVHSDKGFGDHAGQAQGATNRAFWVAVKRAYEAGIPMVTAAGNYRRPATSYPCGFYQYVLCVAACDRDYNSWSDTNYGRNVDLYAPGVDIFSASHTDYPDKVRAVAKTGTSMAAPRVAGIVAQMVFYEYLITDTQSIYERVIANAVPEVIKNIPVDSLAPKIQRTPNKLVNSGFQFPGKSKRVPYFGALFEEVPYNKLLNGAGKNVLHGVADKGSIVDIAPVIDSSADTTMPTIMTTMVIDSWFLELPDVTTGDSEGTTFFAASVSGFDTSDPSSPPPSSATSTKPNPPTSTAPPAPPPQPSLTCVGTDNVNWIGLEVMRNAITKFCSEAAKQGVQDSITASLSRKYNPGTGEEVAISMDWPSGLPFTLVVSECVAQMSTIMNSCDGNDANNPHNWKHGGNIQVDQIRYNIAVLAKRYFAGIYNFHLSEWEWFTPKPNRKWTFKVVVDAKDRKHNLLFSTNGEKIDAGIGIHIG</sequence>
<protein>
    <submittedName>
        <fullName evidence="9">Peptidase S8/S53 domain-containing protein</fullName>
    </submittedName>
</protein>
<dbReference type="OrthoDB" id="1896086at2759"/>
<dbReference type="Gene3D" id="3.40.50.200">
    <property type="entry name" value="Peptidase S8/S53 domain"/>
    <property type="match status" value="2"/>
</dbReference>
<evidence type="ECO:0000259" key="8">
    <source>
        <dbReference type="Pfam" id="PF00082"/>
    </source>
</evidence>
<evidence type="ECO:0000256" key="2">
    <source>
        <dbReference type="ARBA" id="ARBA00022670"/>
    </source>
</evidence>
<dbReference type="PROSITE" id="PS00136">
    <property type="entry name" value="SUBTILASE_ASP"/>
    <property type="match status" value="1"/>
</dbReference>
<accession>A0A9P8BZJ6</accession>
<dbReference type="Pfam" id="PF00082">
    <property type="entry name" value="Peptidase_S8"/>
    <property type="match status" value="2"/>
</dbReference>
<dbReference type="InterPro" id="IPR000209">
    <property type="entry name" value="Peptidase_S8/S53_dom"/>
</dbReference>
<evidence type="ECO:0000256" key="4">
    <source>
        <dbReference type="ARBA" id="ARBA00022825"/>
    </source>
</evidence>
<keyword evidence="10" id="KW-1185">Reference proteome</keyword>
<keyword evidence="2 5" id="KW-0645">Protease</keyword>
<dbReference type="EMBL" id="MU251886">
    <property type="protein sequence ID" value="KAG9228643.1"/>
    <property type="molecule type" value="Genomic_DNA"/>
</dbReference>
<dbReference type="SUPFAM" id="SSF52743">
    <property type="entry name" value="Subtilisin-like"/>
    <property type="match status" value="1"/>
</dbReference>
<evidence type="ECO:0000313" key="10">
    <source>
        <dbReference type="Proteomes" id="UP000824998"/>
    </source>
</evidence>
<comment type="similarity">
    <text evidence="1 5 6">Belongs to the peptidase S8 family.</text>
</comment>
<feature type="compositionally biased region" description="Pro residues" evidence="7">
    <location>
        <begin position="502"/>
        <end position="517"/>
    </location>
</feature>
<dbReference type="InterPro" id="IPR036852">
    <property type="entry name" value="Peptidase_S8/S53_dom_sf"/>
</dbReference>
<dbReference type="PROSITE" id="PS00138">
    <property type="entry name" value="SUBTILASE_SER"/>
    <property type="match status" value="1"/>
</dbReference>
<evidence type="ECO:0000256" key="3">
    <source>
        <dbReference type="ARBA" id="ARBA00022801"/>
    </source>
</evidence>
<dbReference type="PANTHER" id="PTHR43806">
    <property type="entry name" value="PEPTIDASE S8"/>
    <property type="match status" value="1"/>
</dbReference>
<keyword evidence="3 5" id="KW-0378">Hydrolase</keyword>
<reference evidence="9" key="1">
    <citation type="journal article" date="2021" name="IMA Fungus">
        <title>Genomic characterization of three marine fungi, including Emericellopsis atlantica sp. nov. with signatures of a generalist lifestyle and marine biomass degradation.</title>
        <authorList>
            <person name="Hagestad O.C."/>
            <person name="Hou L."/>
            <person name="Andersen J.H."/>
            <person name="Hansen E.H."/>
            <person name="Altermark B."/>
            <person name="Li C."/>
            <person name="Kuhnert E."/>
            <person name="Cox R.J."/>
            <person name="Crous P.W."/>
            <person name="Spatafora J.W."/>
            <person name="Lail K."/>
            <person name="Amirebrahimi M."/>
            <person name="Lipzen A."/>
            <person name="Pangilinan J."/>
            <person name="Andreopoulos W."/>
            <person name="Hayes R.D."/>
            <person name="Ng V."/>
            <person name="Grigoriev I.V."/>
            <person name="Jackson S.A."/>
            <person name="Sutton T.D.S."/>
            <person name="Dobson A.D.W."/>
            <person name="Rama T."/>
        </authorList>
    </citation>
    <scope>NUCLEOTIDE SEQUENCE</scope>
    <source>
        <strain evidence="9">TRa018bII</strain>
    </source>
</reference>
<evidence type="ECO:0000256" key="1">
    <source>
        <dbReference type="ARBA" id="ARBA00011073"/>
    </source>
</evidence>
<feature type="domain" description="Peptidase S8/S53" evidence="8">
    <location>
        <begin position="149"/>
        <end position="232"/>
    </location>
</feature>
<dbReference type="InterPro" id="IPR023828">
    <property type="entry name" value="Peptidase_S8_Ser-AS"/>
</dbReference>
<dbReference type="AlphaFoldDB" id="A0A9P8BZJ6"/>
<gene>
    <name evidence="9" type="ORF">BJ875DRAFT_526035</name>
</gene>
<dbReference type="PROSITE" id="PS51892">
    <property type="entry name" value="SUBTILASE"/>
    <property type="match status" value="1"/>
</dbReference>
<dbReference type="Pfam" id="PF18647">
    <property type="entry name" value="Fungal_lectin_2"/>
    <property type="match status" value="1"/>
</dbReference>
<evidence type="ECO:0000313" key="9">
    <source>
        <dbReference type="EMBL" id="KAG9228643.1"/>
    </source>
</evidence>
<evidence type="ECO:0000256" key="5">
    <source>
        <dbReference type="PROSITE-ProRule" id="PRU01240"/>
    </source>
</evidence>
<proteinExistence type="inferred from homology"/>
<organism evidence="9 10">
    <name type="scientific">Amylocarpus encephaloides</name>
    <dbReference type="NCBI Taxonomy" id="45428"/>
    <lineage>
        <taxon>Eukaryota</taxon>
        <taxon>Fungi</taxon>
        <taxon>Dikarya</taxon>
        <taxon>Ascomycota</taxon>
        <taxon>Pezizomycotina</taxon>
        <taxon>Leotiomycetes</taxon>
        <taxon>Helotiales</taxon>
        <taxon>Helotiales incertae sedis</taxon>
        <taxon>Amylocarpus</taxon>
    </lineage>
</organism>
<feature type="active site" description="Charge relay system" evidence="5">
    <location>
        <position position="158"/>
    </location>
</feature>
<dbReference type="GO" id="GO:0004252">
    <property type="term" value="F:serine-type endopeptidase activity"/>
    <property type="evidence" value="ECO:0007669"/>
    <property type="project" value="UniProtKB-UniRule"/>
</dbReference>